<name>A0A8B6CUQ2_MYTGA</name>
<gene>
    <name evidence="1" type="ORF">MGAL_10B072933</name>
</gene>
<evidence type="ECO:0000313" key="2">
    <source>
        <dbReference type="Proteomes" id="UP000596742"/>
    </source>
</evidence>
<accession>A0A8B6CUQ2</accession>
<keyword evidence="2" id="KW-1185">Reference proteome</keyword>
<reference evidence="1" key="1">
    <citation type="submission" date="2018-11" db="EMBL/GenBank/DDBJ databases">
        <authorList>
            <person name="Alioto T."/>
            <person name="Alioto T."/>
        </authorList>
    </citation>
    <scope>NUCLEOTIDE SEQUENCE</scope>
</reference>
<organism evidence="1 2">
    <name type="scientific">Mytilus galloprovincialis</name>
    <name type="common">Mediterranean mussel</name>
    <dbReference type="NCBI Taxonomy" id="29158"/>
    <lineage>
        <taxon>Eukaryota</taxon>
        <taxon>Metazoa</taxon>
        <taxon>Spiralia</taxon>
        <taxon>Lophotrochozoa</taxon>
        <taxon>Mollusca</taxon>
        <taxon>Bivalvia</taxon>
        <taxon>Autobranchia</taxon>
        <taxon>Pteriomorphia</taxon>
        <taxon>Mytilida</taxon>
        <taxon>Mytiloidea</taxon>
        <taxon>Mytilidae</taxon>
        <taxon>Mytilinae</taxon>
        <taxon>Mytilus</taxon>
    </lineage>
</organism>
<evidence type="ECO:0000313" key="1">
    <source>
        <dbReference type="EMBL" id="VDI10858.1"/>
    </source>
</evidence>
<dbReference type="Proteomes" id="UP000596742">
    <property type="component" value="Unassembled WGS sequence"/>
</dbReference>
<protein>
    <submittedName>
        <fullName evidence="1">Uncharacterized protein</fullName>
    </submittedName>
</protein>
<proteinExistence type="predicted"/>
<comment type="caution">
    <text evidence="1">The sequence shown here is derived from an EMBL/GenBank/DDBJ whole genome shotgun (WGS) entry which is preliminary data.</text>
</comment>
<dbReference type="AlphaFoldDB" id="A0A8B6CUQ2"/>
<dbReference type="EMBL" id="UYJE01002451">
    <property type="protein sequence ID" value="VDI10858.1"/>
    <property type="molecule type" value="Genomic_DNA"/>
</dbReference>
<sequence>MLRITWYLDATHKYLDALFKYLDASHKYLDASHKYLDASHKYLDASHKYLDALFKYLDASHKYLVDLHKYLDASHKYLDELCKYLDALHKYLDDLCNDFMTLSYYLATLSLLLQGRETSKGNMSTNGGSFQYSVLPNGKRFRRDTKPKEWLQVMETSVNDVIPEDSCNGMTYRQSPSMLKQGGYIRRREDERR</sequence>